<accession>A0A822Z916</accession>
<sequence>MLLLKPLFQFFMLLWFLCVKIPSPDVFLVQVRVLLCKVKFCLFWFKILVQ</sequence>
<reference evidence="1 2" key="1">
    <citation type="journal article" date="2020" name="Mol. Biol. Evol.">
        <title>Distinct Expression and Methylation Patterns for Genes with Different Fates following a Single Whole-Genome Duplication in Flowering Plants.</title>
        <authorList>
            <person name="Shi T."/>
            <person name="Rahmani R.S."/>
            <person name="Gugger P.F."/>
            <person name="Wang M."/>
            <person name="Li H."/>
            <person name="Zhang Y."/>
            <person name="Li Z."/>
            <person name="Wang Q."/>
            <person name="Van de Peer Y."/>
            <person name="Marchal K."/>
            <person name="Chen J."/>
        </authorList>
    </citation>
    <scope>NUCLEOTIDE SEQUENCE [LARGE SCALE GENOMIC DNA]</scope>
    <source>
        <tissue evidence="1">Leaf</tissue>
    </source>
</reference>
<evidence type="ECO:0000313" key="1">
    <source>
        <dbReference type="EMBL" id="DAD41532.1"/>
    </source>
</evidence>
<gene>
    <name evidence="1" type="ORF">HUJ06_015855</name>
</gene>
<comment type="caution">
    <text evidence="1">The sequence shown here is derived from an EMBL/GenBank/DDBJ whole genome shotgun (WGS) entry which is preliminary data.</text>
</comment>
<organism evidence="1 2">
    <name type="scientific">Nelumbo nucifera</name>
    <name type="common">Sacred lotus</name>
    <dbReference type="NCBI Taxonomy" id="4432"/>
    <lineage>
        <taxon>Eukaryota</taxon>
        <taxon>Viridiplantae</taxon>
        <taxon>Streptophyta</taxon>
        <taxon>Embryophyta</taxon>
        <taxon>Tracheophyta</taxon>
        <taxon>Spermatophyta</taxon>
        <taxon>Magnoliopsida</taxon>
        <taxon>Proteales</taxon>
        <taxon>Nelumbonaceae</taxon>
        <taxon>Nelumbo</taxon>
    </lineage>
</organism>
<name>A0A822Z916_NELNU</name>
<dbReference type="Proteomes" id="UP000607653">
    <property type="component" value="Unassembled WGS sequence"/>
</dbReference>
<proteinExistence type="predicted"/>
<keyword evidence="2" id="KW-1185">Reference proteome</keyword>
<dbReference type="EMBL" id="DUZY01000005">
    <property type="protein sequence ID" value="DAD41532.1"/>
    <property type="molecule type" value="Genomic_DNA"/>
</dbReference>
<protein>
    <submittedName>
        <fullName evidence="1">Uncharacterized protein</fullName>
    </submittedName>
</protein>
<dbReference type="AlphaFoldDB" id="A0A822Z916"/>
<evidence type="ECO:0000313" key="2">
    <source>
        <dbReference type="Proteomes" id="UP000607653"/>
    </source>
</evidence>